<keyword evidence="8" id="KW-1185">Reference proteome</keyword>
<feature type="transmembrane region" description="Helical" evidence="5">
    <location>
        <begin position="212"/>
        <end position="230"/>
    </location>
</feature>
<dbReference type="PANTHER" id="PTHR37422">
    <property type="entry name" value="TEICHURONIC ACID BIOSYNTHESIS PROTEIN TUAE"/>
    <property type="match status" value="1"/>
</dbReference>
<feature type="transmembrane region" description="Helical" evidence="5">
    <location>
        <begin position="12"/>
        <end position="33"/>
    </location>
</feature>
<name>A0AA48GPI1_9BACT</name>
<feature type="domain" description="O-antigen ligase-related" evidence="6">
    <location>
        <begin position="205"/>
        <end position="357"/>
    </location>
</feature>
<evidence type="ECO:0000256" key="5">
    <source>
        <dbReference type="SAM" id="Phobius"/>
    </source>
</evidence>
<feature type="transmembrane region" description="Helical" evidence="5">
    <location>
        <begin position="342"/>
        <end position="364"/>
    </location>
</feature>
<protein>
    <recommendedName>
        <fullName evidence="6">O-antigen ligase-related domain-containing protein</fullName>
    </recommendedName>
</protein>
<evidence type="ECO:0000256" key="1">
    <source>
        <dbReference type="ARBA" id="ARBA00004141"/>
    </source>
</evidence>
<feature type="transmembrane region" description="Helical" evidence="5">
    <location>
        <begin position="376"/>
        <end position="393"/>
    </location>
</feature>
<dbReference type="InterPro" id="IPR051533">
    <property type="entry name" value="WaaL-like"/>
</dbReference>
<keyword evidence="3 5" id="KW-1133">Transmembrane helix</keyword>
<evidence type="ECO:0000256" key="3">
    <source>
        <dbReference type="ARBA" id="ARBA00022989"/>
    </source>
</evidence>
<feature type="transmembrane region" description="Helical" evidence="5">
    <location>
        <begin position="177"/>
        <end position="200"/>
    </location>
</feature>
<evidence type="ECO:0000259" key="6">
    <source>
        <dbReference type="Pfam" id="PF04932"/>
    </source>
</evidence>
<dbReference type="InterPro" id="IPR007016">
    <property type="entry name" value="O-antigen_ligase-rel_domated"/>
</dbReference>
<evidence type="ECO:0000313" key="8">
    <source>
        <dbReference type="Proteomes" id="UP001238179"/>
    </source>
</evidence>
<reference evidence="8" key="1">
    <citation type="journal article" date="2023" name="Int. J. Syst. Evol. Microbiol.">
        <title>Mesoterricola silvestris gen. nov., sp. nov., Mesoterricola sediminis sp. nov., Geothrix oryzae sp. nov., Geothrix edaphica sp. nov., Geothrix rubra sp. nov., and Geothrix limicola sp. nov., six novel members of Acidobacteriota isolated from soils.</title>
        <authorList>
            <person name="Itoh H."/>
            <person name="Sugisawa Y."/>
            <person name="Mise K."/>
            <person name="Xu Z."/>
            <person name="Kuniyasu M."/>
            <person name="Ushijima N."/>
            <person name="Kawano K."/>
            <person name="Kobayashi E."/>
            <person name="Shiratori Y."/>
            <person name="Masuda Y."/>
            <person name="Senoo K."/>
        </authorList>
    </citation>
    <scope>NUCLEOTIDE SEQUENCE [LARGE SCALE GENOMIC DNA]</scope>
    <source>
        <strain evidence="8">W79</strain>
    </source>
</reference>
<evidence type="ECO:0000313" key="7">
    <source>
        <dbReference type="EMBL" id="BDU71775.1"/>
    </source>
</evidence>
<comment type="subcellular location">
    <subcellularLocation>
        <location evidence="1">Membrane</location>
        <topology evidence="1">Multi-pass membrane protein</topology>
    </subcellularLocation>
</comment>
<dbReference type="RefSeq" id="WP_316414678.1">
    <property type="nucleotide sequence ID" value="NZ_AP027080.1"/>
</dbReference>
<dbReference type="Proteomes" id="UP001238179">
    <property type="component" value="Chromosome"/>
</dbReference>
<evidence type="ECO:0000256" key="4">
    <source>
        <dbReference type="ARBA" id="ARBA00023136"/>
    </source>
</evidence>
<feature type="transmembrane region" description="Helical" evidence="5">
    <location>
        <begin position="236"/>
        <end position="255"/>
    </location>
</feature>
<dbReference type="EMBL" id="AP027080">
    <property type="protein sequence ID" value="BDU71775.1"/>
    <property type="molecule type" value="Genomic_DNA"/>
</dbReference>
<keyword evidence="4 5" id="KW-0472">Membrane</keyword>
<gene>
    <name evidence="7" type="ORF">METEAL_09490</name>
</gene>
<dbReference type="KEGG" id="msil:METEAL_09490"/>
<feature type="transmembrane region" description="Helical" evidence="5">
    <location>
        <begin position="39"/>
        <end position="56"/>
    </location>
</feature>
<dbReference type="AlphaFoldDB" id="A0AA48GPI1"/>
<sequence>MEWTRDESPWLAFGASAMAFLMGLVLAGALPFLSFFFRGFTWMVWGLVLALLVASATKLRYGRLLSPVVPYMAWFTFYFIWGLIVAPSRDYPFAIKAWTITLLLAGAVAYLTSSAKALRSFANAAQFAVVVNLVLLFLIPLSSKVASILYAVTQRSGVLNMEGGAGRYGGLWGNPNVGGYIALLVLILSVFATPLLGWMGRLCSVPIIYLTASRRAGLFLALLVVLYLFIAKRKDLRWWLGGIVAAVSLVIAFSLSQAMRHEVRSASNRGALSRMLDIEEKNTAAKGGVTRLDLFEEWSSQLDQEPWYGYGMQAMSGTRVDDDTMKVVGLGRIMLGTHNTYLGVWIDIGPVGFFAFLAVIAFYAKRTLTYPGSAPVRWALVSLCLVNLTYLFFSHSLLFSFEGQVAFALMFLLPVSPALEEWEAS</sequence>
<keyword evidence="2 5" id="KW-0812">Transmembrane</keyword>
<feature type="transmembrane region" description="Helical" evidence="5">
    <location>
        <begin position="93"/>
        <end position="112"/>
    </location>
</feature>
<evidence type="ECO:0000256" key="2">
    <source>
        <dbReference type="ARBA" id="ARBA00022692"/>
    </source>
</evidence>
<dbReference type="PANTHER" id="PTHR37422:SF13">
    <property type="entry name" value="LIPOPOLYSACCHARIDE BIOSYNTHESIS PROTEIN PA4999-RELATED"/>
    <property type="match status" value="1"/>
</dbReference>
<feature type="transmembrane region" description="Helical" evidence="5">
    <location>
        <begin position="68"/>
        <end position="87"/>
    </location>
</feature>
<proteinExistence type="predicted"/>
<accession>A0AA48GPI1</accession>
<dbReference type="GO" id="GO:0016020">
    <property type="term" value="C:membrane"/>
    <property type="evidence" value="ECO:0007669"/>
    <property type="project" value="UniProtKB-SubCell"/>
</dbReference>
<feature type="transmembrane region" description="Helical" evidence="5">
    <location>
        <begin position="124"/>
        <end position="152"/>
    </location>
</feature>
<dbReference type="Pfam" id="PF04932">
    <property type="entry name" value="Wzy_C"/>
    <property type="match status" value="1"/>
</dbReference>
<organism evidence="7 8">
    <name type="scientific">Mesoterricola silvestris</name>
    <dbReference type="NCBI Taxonomy" id="2927979"/>
    <lineage>
        <taxon>Bacteria</taxon>
        <taxon>Pseudomonadati</taxon>
        <taxon>Acidobacteriota</taxon>
        <taxon>Holophagae</taxon>
        <taxon>Holophagales</taxon>
        <taxon>Holophagaceae</taxon>
        <taxon>Mesoterricola</taxon>
    </lineage>
</organism>